<dbReference type="PATRIC" id="fig|796937.3.peg.322"/>
<organism evidence="1 2">
    <name type="scientific">Peptoanaerobacter stomatis</name>
    <dbReference type="NCBI Taxonomy" id="796937"/>
    <lineage>
        <taxon>Bacteria</taxon>
        <taxon>Bacillati</taxon>
        <taxon>Bacillota</taxon>
        <taxon>Clostridia</taxon>
        <taxon>Peptostreptococcales</taxon>
        <taxon>Filifactoraceae</taxon>
        <taxon>Peptoanaerobacter</taxon>
    </lineage>
</organism>
<evidence type="ECO:0000313" key="1">
    <source>
        <dbReference type="EMBL" id="EHL16583.1"/>
    </source>
</evidence>
<evidence type="ECO:0000313" key="2">
    <source>
        <dbReference type="Proteomes" id="UP000006437"/>
    </source>
</evidence>
<protein>
    <recommendedName>
        <fullName evidence="3">Flagellar hook-length control protein-like C-terminal domain-containing protein</fullName>
    </recommendedName>
</protein>
<sequence length="527" mass="60806">MRIDIDSIGYRPEFIPQKPSGEVNELNNRGENVRGRIIDVNQNIVLIQTSTGKQFSATTTVPMENFVGQEMSFALMIGLDGELLLKPEIDEKNQKTLVDLKIEDMLNKLGKQITPDNKELIKQMMKASMPINKEQFEEIKELNFAMNLLKSDEFAVNLETGDNEKNLNELLKELQTRKDFGLTNKSETPVLNKETDLKDILLLKNLGLKVNVSNLKSLYDVLNKANVKQDDIIGMNNLINDKEFSRNLRSELENITNIQVEQKDENNFTKTANVLLENAEKLSFKETKVSDKDFKNIEFKDFSENMAINEIKESVKNPKLQKEIKSDEITEMLKNIEKGLIKKIQQNGKYNKSDLQVEYEKAKEEIKDIISIFSAQSDTAKAIEKQVLPKLDLLMNMAEKYNYNVIPFKVGENYENVLQYYMKKGKKSLKKQDEINVGLSIDTMNYGNVKAMVNYDKKDSLKLDFYTQDRNVKNLFDNNISKLKDILKTIGFSNININVRVNENKSHKLINDVLFDDKNLKSFEMWI</sequence>
<dbReference type="AlphaFoldDB" id="G9WY79"/>
<proteinExistence type="predicted"/>
<dbReference type="RefSeq" id="WP_009525365.1">
    <property type="nucleotide sequence ID" value="NZ_JH414551.1"/>
</dbReference>
<reference evidence="1 2" key="1">
    <citation type="submission" date="2011-08" db="EMBL/GenBank/DDBJ databases">
        <title>The Genome Sequence of Eubacteriaceae bacterium ACC19a.</title>
        <authorList>
            <consortium name="The Broad Institute Genome Sequencing Platform"/>
            <person name="Earl A."/>
            <person name="Ward D."/>
            <person name="Feldgarden M."/>
            <person name="Gevers D."/>
            <person name="Sizova M."/>
            <person name="Hazen A."/>
            <person name="Epstein S."/>
            <person name="Young S.K."/>
            <person name="Zeng Q."/>
            <person name="Gargeya S."/>
            <person name="Fitzgerald M."/>
            <person name="Haas B."/>
            <person name="Abouelleil A."/>
            <person name="Alvarado L."/>
            <person name="Arachchi H.M."/>
            <person name="Berlin A."/>
            <person name="Brown A."/>
            <person name="Chapman S.B."/>
            <person name="Chen Z."/>
            <person name="Dunbar C."/>
            <person name="Freedman E."/>
            <person name="Gearin G."/>
            <person name="Gellesch M."/>
            <person name="Goldberg J."/>
            <person name="Griggs A."/>
            <person name="Gujja S."/>
            <person name="Heiman D."/>
            <person name="Howarth C."/>
            <person name="Larson L."/>
            <person name="Lui A."/>
            <person name="MacDonald P.J.P."/>
            <person name="Montmayeur A."/>
            <person name="Murphy C."/>
            <person name="Neiman D."/>
            <person name="Pearson M."/>
            <person name="Priest M."/>
            <person name="Roberts A."/>
            <person name="Saif S."/>
            <person name="Shea T."/>
            <person name="Shenoy N."/>
            <person name="Sisk P."/>
            <person name="Stolte C."/>
            <person name="Sykes S."/>
            <person name="Wortman J."/>
            <person name="Nusbaum C."/>
            <person name="Birren B."/>
        </authorList>
    </citation>
    <scope>NUCLEOTIDE SEQUENCE [LARGE SCALE GENOMIC DNA]</scope>
    <source>
        <strain evidence="1 2">ACC19a</strain>
    </source>
</reference>
<dbReference type="Proteomes" id="UP000006437">
    <property type="component" value="Unassembled WGS sequence"/>
</dbReference>
<dbReference type="BioCyc" id="EBAC796937-HMP:GMGH-1132-MONOMER"/>
<evidence type="ECO:0008006" key="3">
    <source>
        <dbReference type="Google" id="ProtNLM"/>
    </source>
</evidence>
<name>G9WY79_9FIRM</name>
<gene>
    <name evidence="1" type="ORF">HMPREF9629_01130</name>
</gene>
<accession>G9WY79</accession>
<dbReference type="HOGENOM" id="CLU_516637_0_0_9"/>
<dbReference type="EMBL" id="AFZE01000002">
    <property type="protein sequence ID" value="EHL16583.1"/>
    <property type="molecule type" value="Genomic_DNA"/>
</dbReference>
<comment type="caution">
    <text evidence="1">The sequence shown here is derived from an EMBL/GenBank/DDBJ whole genome shotgun (WGS) entry which is preliminary data.</text>
</comment>